<evidence type="ECO:0000313" key="3">
    <source>
        <dbReference type="Proteomes" id="UP001172155"/>
    </source>
</evidence>
<dbReference type="EMBL" id="JAUKUD010000005">
    <property type="protein sequence ID" value="KAK0743763.1"/>
    <property type="molecule type" value="Genomic_DNA"/>
</dbReference>
<feature type="compositionally biased region" description="Polar residues" evidence="1">
    <location>
        <begin position="745"/>
        <end position="756"/>
    </location>
</feature>
<feature type="region of interest" description="Disordered" evidence="1">
    <location>
        <begin position="702"/>
        <end position="771"/>
    </location>
</feature>
<feature type="compositionally biased region" description="Low complexity" evidence="1">
    <location>
        <begin position="22"/>
        <end position="37"/>
    </location>
</feature>
<gene>
    <name evidence="2" type="ORF">B0T18DRAFT_190414</name>
</gene>
<feature type="region of interest" description="Disordered" evidence="1">
    <location>
        <begin position="371"/>
        <end position="448"/>
    </location>
</feature>
<reference evidence="2" key="1">
    <citation type="submission" date="2023-06" db="EMBL/GenBank/DDBJ databases">
        <title>Genome-scale phylogeny and comparative genomics of the fungal order Sordariales.</title>
        <authorList>
            <consortium name="Lawrence Berkeley National Laboratory"/>
            <person name="Hensen N."/>
            <person name="Bonometti L."/>
            <person name="Westerberg I."/>
            <person name="Brannstrom I.O."/>
            <person name="Guillou S."/>
            <person name="Cros-Aarteil S."/>
            <person name="Calhoun S."/>
            <person name="Haridas S."/>
            <person name="Kuo A."/>
            <person name="Mondo S."/>
            <person name="Pangilinan J."/>
            <person name="Riley R."/>
            <person name="LaButti K."/>
            <person name="Andreopoulos B."/>
            <person name="Lipzen A."/>
            <person name="Chen C."/>
            <person name="Yanf M."/>
            <person name="Daum C."/>
            <person name="Ng V."/>
            <person name="Clum A."/>
            <person name="Steindorff A."/>
            <person name="Ohm R."/>
            <person name="Martin F."/>
            <person name="Silar P."/>
            <person name="Natvig D."/>
            <person name="Lalanne C."/>
            <person name="Gautier V."/>
            <person name="Ament-velasquez S.L."/>
            <person name="Kruys A."/>
            <person name="Hutchinson M.I."/>
            <person name="Powell A.J."/>
            <person name="Barry K."/>
            <person name="Miller A.N."/>
            <person name="Grigoriev I.V."/>
            <person name="Debuchy R."/>
            <person name="Gladieux P."/>
            <person name="Thoren M.H."/>
            <person name="Johannesson H."/>
        </authorList>
    </citation>
    <scope>NUCLEOTIDE SEQUENCE</scope>
    <source>
        <strain evidence="2">SMH3187-1</strain>
    </source>
</reference>
<evidence type="ECO:0000256" key="1">
    <source>
        <dbReference type="SAM" id="MobiDB-lite"/>
    </source>
</evidence>
<sequence>MAKLSRKSRAAREAVASVIVVGASSTSAGPSSPSAESRPPPLEHATVNRTRSSLRSNNFPRKDANPASAGTTSSLIKRKQEDTAQLPNKRPRQKNPEMDPAIVESGEDTHVDPAVLNVMNEFSKSKTRSASRTETPKIEVRLRSSNNMGDLYTFPPRKRVKPISPTVSPLPEDEDQGETRERGPQPEPESELEADHEGERIEDGNQLEAEVDGEVDGEAEQPGDELFVKQTQPSQPVLKHIHSIARPTPSTISSKPQLFKPRLNRARETDKLYDVMEEDEEGVQVSSNPSSTSLHRKQTINNLQAPQLRLNVTRLPSKPWINADDEGFGYPGEALRAKKDTAGGTSRKAQSRLEKPLRPPVAMELALAPAPAPALAPRARAQQKSVASRARRSPTLEPARQRRIATSPHRSPSPQRARTHPVDPSSESGTAEETDEDGHPMPPQPTVPMSRTAVVAMHQIMGRAGWTNRQKNWAKHLAPGATESEHGTPGTTSYGRQMFQYLTNLNRALNKIPKAPYFAKQAKYLVAHDAEHRKMFFETKRLLTKIREERLAPIGDSDRRANGDLEQRRGMVHDILHYLMPMLVLTVWTTFSLGGVEHDTEGHAQLSEEGTFTDITLGYVVKFSHWMHALMETLELELSVRPFEDDSAAGKKEKDRARESFRDALDHWFLEFEEAQEAVNELATGGERRARQLEEDLRIKEAQRREEQKQEAETERRWREMAASTQRIARLPNPLQEKWERATGESGTPTASTSSGRSERTLSTEAPAATQYPPWPIEDRLWLMGELRRVKGVFRRHNGQPGDEEMQFFADTLERPVEEVTLEIEAQKRACRALARERGLPLELWAA</sequence>
<feature type="compositionally biased region" description="Polar residues" evidence="1">
    <location>
        <begin position="47"/>
        <end position="59"/>
    </location>
</feature>
<accession>A0AA40EQP9</accession>
<feature type="compositionally biased region" description="Acidic residues" evidence="1">
    <location>
        <begin position="209"/>
        <end position="223"/>
    </location>
</feature>
<feature type="region of interest" description="Disordered" evidence="1">
    <location>
        <begin position="22"/>
        <end position="305"/>
    </location>
</feature>
<feature type="compositionally biased region" description="Polar residues" evidence="1">
    <location>
        <begin position="284"/>
        <end position="305"/>
    </location>
</feature>
<proteinExistence type="predicted"/>
<comment type="caution">
    <text evidence="2">The sequence shown here is derived from an EMBL/GenBank/DDBJ whole genome shotgun (WGS) entry which is preliminary data.</text>
</comment>
<organism evidence="2 3">
    <name type="scientific">Schizothecium vesticola</name>
    <dbReference type="NCBI Taxonomy" id="314040"/>
    <lineage>
        <taxon>Eukaryota</taxon>
        <taxon>Fungi</taxon>
        <taxon>Dikarya</taxon>
        <taxon>Ascomycota</taxon>
        <taxon>Pezizomycotina</taxon>
        <taxon>Sordariomycetes</taxon>
        <taxon>Sordariomycetidae</taxon>
        <taxon>Sordariales</taxon>
        <taxon>Schizotheciaceae</taxon>
        <taxon>Schizothecium</taxon>
    </lineage>
</organism>
<feature type="compositionally biased region" description="Basic and acidic residues" evidence="1">
    <location>
        <begin position="193"/>
        <end position="203"/>
    </location>
</feature>
<name>A0AA40EQP9_9PEZI</name>
<feature type="compositionally biased region" description="Basic and acidic residues" evidence="1">
    <location>
        <begin position="265"/>
        <end position="274"/>
    </location>
</feature>
<feature type="region of interest" description="Disordered" evidence="1">
    <location>
        <begin position="318"/>
        <end position="358"/>
    </location>
</feature>
<keyword evidence="3" id="KW-1185">Reference proteome</keyword>
<evidence type="ECO:0000313" key="2">
    <source>
        <dbReference type="EMBL" id="KAK0743763.1"/>
    </source>
</evidence>
<feature type="compositionally biased region" description="Basic and acidic residues" evidence="1">
    <location>
        <begin position="702"/>
        <end position="720"/>
    </location>
</feature>
<protein>
    <submittedName>
        <fullName evidence="2">Uncharacterized protein</fullName>
    </submittedName>
</protein>
<dbReference type="Proteomes" id="UP001172155">
    <property type="component" value="Unassembled WGS sequence"/>
</dbReference>
<dbReference type="AlphaFoldDB" id="A0AA40EQP9"/>
<feature type="compositionally biased region" description="Low complexity" evidence="1">
    <location>
        <begin position="371"/>
        <end position="380"/>
    </location>
</feature>